<dbReference type="EMBL" id="LOIC01000072">
    <property type="protein sequence ID" value="OCA54286.1"/>
    <property type="molecule type" value="Genomic_DNA"/>
</dbReference>
<keyword evidence="4" id="KW-1185">Reference proteome</keyword>
<dbReference type="InterPro" id="IPR008964">
    <property type="entry name" value="Invasin/intimin_cell_adhesion"/>
</dbReference>
<sequence>MKTKSIKDISDCHYSLTWINPKYEQIVGEILEETLFLGTTSCKTMDMEVKYVLNSPDVAFQTEKGKSGLQEWSTKTDDFGRSSVHIYSVTNTPCHFQLSASLTDYPEIIAEPLSLEFIPNVVDQITWEIKKNNAEADGYDQDILTATAKDSNGNPIEGTIINFSANLGAKVSPVLCPTNDKGEADVDVTSTIDGEINVQATAQQNGKENEILIHFKKYYYCIEVKNYPSPIRSFQSGKVEGYLRPNRGVTNVDVSNKKINISTGKYLSADYSSTFTDSEGFFSFELSSYYTPPNHKYDTGYSSFSLSATDSKSIQETVTLYPTPV</sequence>
<evidence type="ECO:0000256" key="1">
    <source>
        <dbReference type="ARBA" id="ARBA00010116"/>
    </source>
</evidence>
<reference evidence="4" key="1">
    <citation type="submission" date="2015-11" db="EMBL/GenBank/DDBJ databases">
        <authorList>
            <person name="Tobias N.J."/>
            <person name="Mishra B."/>
            <person name="Gupta D.K."/>
            <person name="Thines M."/>
            <person name="Stinear T.P."/>
            <person name="Bode H.B."/>
        </authorList>
    </citation>
    <scope>NUCLEOTIDE SEQUENCE [LARGE SCALE GENOMIC DNA]</scope>
    <source>
        <strain evidence="4">PB45.5</strain>
    </source>
</reference>
<dbReference type="PATRIC" id="fig|29488.15.peg.3007"/>
<dbReference type="AlphaFoldDB" id="A0A1B8YGN2"/>
<evidence type="ECO:0000313" key="3">
    <source>
        <dbReference type="EMBL" id="OCA54286.1"/>
    </source>
</evidence>
<dbReference type="Proteomes" id="UP000092665">
    <property type="component" value="Unassembled WGS sequence"/>
</dbReference>
<comment type="similarity">
    <text evidence="1">Belongs to the intimin/invasin family.</text>
</comment>
<dbReference type="Gene3D" id="2.60.40.10">
    <property type="entry name" value="Immunoglobulins"/>
    <property type="match status" value="1"/>
</dbReference>
<dbReference type="Pfam" id="PF02369">
    <property type="entry name" value="Big_1"/>
    <property type="match status" value="1"/>
</dbReference>
<comment type="caution">
    <text evidence="3">The sequence shown here is derived from an EMBL/GenBank/DDBJ whole genome shotgun (WGS) entry which is preliminary data.</text>
</comment>
<accession>A0A1B8YGN2</accession>
<protein>
    <submittedName>
        <fullName evidence="3">Bacterial Ig-like domain (Group 1)</fullName>
    </submittedName>
</protein>
<gene>
    <name evidence="3" type="ORF">Phpb_02730</name>
</gene>
<dbReference type="InterPro" id="IPR003344">
    <property type="entry name" value="Big_1_dom"/>
</dbReference>
<dbReference type="PROSITE" id="PS51127">
    <property type="entry name" value="BIG1"/>
    <property type="match status" value="1"/>
</dbReference>
<evidence type="ECO:0000259" key="2">
    <source>
        <dbReference type="PROSITE" id="PS51127"/>
    </source>
</evidence>
<dbReference type="SUPFAM" id="SSF49373">
    <property type="entry name" value="Invasin/intimin cell-adhesion fragments"/>
    <property type="match status" value="1"/>
</dbReference>
<evidence type="ECO:0000313" key="4">
    <source>
        <dbReference type="Proteomes" id="UP000092665"/>
    </source>
</evidence>
<name>A0A1B8YGN2_9GAMM</name>
<organism evidence="3 4">
    <name type="scientific">Photorhabdus namnaonensis</name>
    <dbReference type="NCBI Taxonomy" id="1851568"/>
    <lineage>
        <taxon>Bacteria</taxon>
        <taxon>Pseudomonadati</taxon>
        <taxon>Pseudomonadota</taxon>
        <taxon>Gammaproteobacteria</taxon>
        <taxon>Enterobacterales</taxon>
        <taxon>Morganellaceae</taxon>
        <taxon>Photorhabdus</taxon>
    </lineage>
</organism>
<dbReference type="SMART" id="SM00634">
    <property type="entry name" value="BID_1"/>
    <property type="match status" value="1"/>
</dbReference>
<feature type="domain" description="Big-1" evidence="2">
    <location>
        <begin position="124"/>
        <end position="215"/>
    </location>
</feature>
<proteinExistence type="inferred from homology"/>
<dbReference type="RefSeq" id="WP_065390793.1">
    <property type="nucleotide sequence ID" value="NZ_CAWMQN010000072.1"/>
</dbReference>
<dbReference type="InterPro" id="IPR013783">
    <property type="entry name" value="Ig-like_fold"/>
</dbReference>